<dbReference type="InterPro" id="IPR036890">
    <property type="entry name" value="HATPase_C_sf"/>
</dbReference>
<dbReference type="PRINTS" id="PR00344">
    <property type="entry name" value="BCTRLSENSOR"/>
</dbReference>
<comment type="catalytic activity">
    <reaction evidence="1">
        <text>ATP + protein L-histidine = ADP + protein N-phospho-L-histidine.</text>
        <dbReference type="EC" id="2.7.13.3"/>
    </reaction>
</comment>
<keyword evidence="4" id="KW-1003">Cell membrane</keyword>
<dbReference type="AlphaFoldDB" id="N1WW53"/>
<evidence type="ECO:0000256" key="16">
    <source>
        <dbReference type="SAM" id="Phobius"/>
    </source>
</evidence>
<evidence type="ECO:0000259" key="19">
    <source>
        <dbReference type="PROSITE" id="PS50894"/>
    </source>
</evidence>
<dbReference type="InterPro" id="IPR001789">
    <property type="entry name" value="Sig_transdc_resp-reg_receiver"/>
</dbReference>
<dbReference type="InterPro" id="IPR011006">
    <property type="entry name" value="CheY-like_superfamily"/>
</dbReference>
<comment type="subcellular location">
    <subcellularLocation>
        <location evidence="2">Cell inner membrane</location>
        <topology evidence="2">Multi-pass membrane protein</topology>
    </subcellularLocation>
</comment>
<evidence type="ECO:0000256" key="9">
    <source>
        <dbReference type="ARBA" id="ARBA00022777"/>
    </source>
</evidence>
<proteinExistence type="predicted"/>
<keyword evidence="11 16" id="KW-1133">Transmembrane helix</keyword>
<organism evidence="20 21">
    <name type="scientific">Psychroflexus gondwanensis ACAM 44</name>
    <dbReference type="NCBI Taxonomy" id="1189619"/>
    <lineage>
        <taxon>Bacteria</taxon>
        <taxon>Pseudomonadati</taxon>
        <taxon>Bacteroidota</taxon>
        <taxon>Flavobacteriia</taxon>
        <taxon>Flavobacteriales</taxon>
        <taxon>Flavobacteriaceae</taxon>
        <taxon>Psychroflexus</taxon>
    </lineage>
</organism>
<evidence type="ECO:0000313" key="21">
    <source>
        <dbReference type="Proteomes" id="UP000012317"/>
    </source>
</evidence>
<dbReference type="Pfam" id="PF00512">
    <property type="entry name" value="HisKA"/>
    <property type="match status" value="1"/>
</dbReference>
<evidence type="ECO:0000256" key="4">
    <source>
        <dbReference type="ARBA" id="ARBA00022475"/>
    </source>
</evidence>
<dbReference type="eggNOG" id="COG2205">
    <property type="taxonomic scope" value="Bacteria"/>
</dbReference>
<dbReference type="EC" id="2.7.13.3" evidence="3"/>
<dbReference type="SMART" id="SM00387">
    <property type="entry name" value="HATPase_c"/>
    <property type="match status" value="1"/>
</dbReference>
<dbReference type="SUPFAM" id="SSF47226">
    <property type="entry name" value="Histidine-containing phosphotransfer domain, HPT domain"/>
    <property type="match status" value="1"/>
</dbReference>
<dbReference type="eggNOG" id="COG0784">
    <property type="taxonomic scope" value="Bacteria"/>
</dbReference>
<feature type="coiled-coil region" evidence="15">
    <location>
        <begin position="232"/>
        <end position="289"/>
    </location>
</feature>
<gene>
    <name evidence="20" type="ORF">pgond44_06235</name>
</gene>
<feature type="coiled-coil region" evidence="15">
    <location>
        <begin position="80"/>
        <end position="132"/>
    </location>
</feature>
<evidence type="ECO:0000256" key="8">
    <source>
        <dbReference type="ARBA" id="ARBA00022692"/>
    </source>
</evidence>
<dbReference type="PANTHER" id="PTHR43047:SF72">
    <property type="entry name" value="OSMOSENSING HISTIDINE PROTEIN KINASE SLN1"/>
    <property type="match status" value="1"/>
</dbReference>
<dbReference type="Proteomes" id="UP000012317">
    <property type="component" value="Unassembled WGS sequence"/>
</dbReference>
<evidence type="ECO:0000256" key="13">
    <source>
        <dbReference type="PROSITE-ProRule" id="PRU00110"/>
    </source>
</evidence>
<feature type="domain" description="Histidine kinase" evidence="17">
    <location>
        <begin position="349"/>
        <end position="561"/>
    </location>
</feature>
<dbReference type="PROSITE" id="PS50109">
    <property type="entry name" value="HIS_KIN"/>
    <property type="match status" value="1"/>
</dbReference>
<feature type="domain" description="HPt" evidence="19">
    <location>
        <begin position="735"/>
        <end position="832"/>
    </location>
</feature>
<dbReference type="InterPro" id="IPR003594">
    <property type="entry name" value="HATPase_dom"/>
</dbReference>
<evidence type="ECO:0000259" key="17">
    <source>
        <dbReference type="PROSITE" id="PS50109"/>
    </source>
</evidence>
<accession>N1WW53</accession>
<evidence type="ECO:0000259" key="18">
    <source>
        <dbReference type="PROSITE" id="PS50110"/>
    </source>
</evidence>
<dbReference type="GO" id="GO:0009927">
    <property type="term" value="F:histidine phosphotransfer kinase activity"/>
    <property type="evidence" value="ECO:0007669"/>
    <property type="project" value="TreeGrafter"/>
</dbReference>
<feature type="modified residue" description="Phosphohistidine" evidence="13">
    <location>
        <position position="774"/>
    </location>
</feature>
<dbReference type="RefSeq" id="WP_003438514.1">
    <property type="nucleotide sequence ID" value="NZ_APLF01000005.1"/>
</dbReference>
<dbReference type="SUPFAM" id="SSF55874">
    <property type="entry name" value="ATPase domain of HSP90 chaperone/DNA topoisomerase II/histidine kinase"/>
    <property type="match status" value="1"/>
</dbReference>
<keyword evidence="21" id="KW-1185">Reference proteome</keyword>
<dbReference type="Gene3D" id="1.20.120.160">
    <property type="entry name" value="HPT domain"/>
    <property type="match status" value="1"/>
</dbReference>
<dbReference type="SUPFAM" id="SSF52172">
    <property type="entry name" value="CheY-like"/>
    <property type="match status" value="1"/>
</dbReference>
<dbReference type="SMART" id="SM00388">
    <property type="entry name" value="HisKA"/>
    <property type="match status" value="1"/>
</dbReference>
<dbReference type="InterPro" id="IPR036097">
    <property type="entry name" value="HisK_dim/P_sf"/>
</dbReference>
<dbReference type="PROSITE" id="PS50894">
    <property type="entry name" value="HPT"/>
    <property type="match status" value="1"/>
</dbReference>
<evidence type="ECO:0000256" key="5">
    <source>
        <dbReference type="ARBA" id="ARBA00022519"/>
    </source>
</evidence>
<evidence type="ECO:0000256" key="15">
    <source>
        <dbReference type="SAM" id="Coils"/>
    </source>
</evidence>
<dbReference type="InterPro" id="IPR005467">
    <property type="entry name" value="His_kinase_dom"/>
</dbReference>
<dbReference type="EMBL" id="APLF01000005">
    <property type="protein sequence ID" value="EMY81427.1"/>
    <property type="molecule type" value="Genomic_DNA"/>
</dbReference>
<evidence type="ECO:0000256" key="11">
    <source>
        <dbReference type="ARBA" id="ARBA00022989"/>
    </source>
</evidence>
<dbReference type="PROSITE" id="PS50110">
    <property type="entry name" value="RESPONSE_REGULATORY"/>
    <property type="match status" value="1"/>
</dbReference>
<dbReference type="Pfam" id="PF02518">
    <property type="entry name" value="HATPase_c"/>
    <property type="match status" value="1"/>
</dbReference>
<dbReference type="CDD" id="cd00082">
    <property type="entry name" value="HisKA"/>
    <property type="match status" value="1"/>
</dbReference>
<reference evidence="20 21" key="1">
    <citation type="journal article" date="2014" name="Genome Biol. Evol.">
        <title>Extensive gene acquisition in the extremely psychrophilic bacterial species Psychroflexus torquis and the link to sea-ice ecosystem specialism.</title>
        <authorList>
            <person name="Feng S."/>
            <person name="Powell S.M."/>
            <person name="Wilson R."/>
            <person name="Bowman J.P."/>
        </authorList>
    </citation>
    <scope>NUCLEOTIDE SEQUENCE [LARGE SCALE GENOMIC DNA]</scope>
    <source>
        <strain evidence="20 21">ACAM 44</strain>
    </source>
</reference>
<keyword evidence="15" id="KW-0175">Coiled coil</keyword>
<keyword evidence="10" id="KW-0547">Nucleotide-binding</keyword>
<dbReference type="GO" id="GO:0000155">
    <property type="term" value="F:phosphorelay sensor kinase activity"/>
    <property type="evidence" value="ECO:0007669"/>
    <property type="project" value="InterPro"/>
</dbReference>
<evidence type="ECO:0000256" key="6">
    <source>
        <dbReference type="ARBA" id="ARBA00022553"/>
    </source>
</evidence>
<dbReference type="PANTHER" id="PTHR43047">
    <property type="entry name" value="TWO-COMPONENT HISTIDINE PROTEIN KINASE"/>
    <property type="match status" value="1"/>
</dbReference>
<keyword evidence="9 20" id="KW-0418">Kinase</keyword>
<dbReference type="Pfam" id="PF00072">
    <property type="entry name" value="Response_reg"/>
    <property type="match status" value="1"/>
</dbReference>
<keyword evidence="12 16" id="KW-0472">Membrane</keyword>
<dbReference type="InterPro" id="IPR004358">
    <property type="entry name" value="Sig_transdc_His_kin-like_C"/>
</dbReference>
<evidence type="ECO:0000256" key="3">
    <source>
        <dbReference type="ARBA" id="ARBA00012438"/>
    </source>
</evidence>
<dbReference type="Gene3D" id="3.40.50.2300">
    <property type="match status" value="1"/>
</dbReference>
<feature type="transmembrane region" description="Helical" evidence="16">
    <location>
        <begin position="293"/>
        <end position="316"/>
    </location>
</feature>
<dbReference type="FunFam" id="3.30.565.10:FF:000006">
    <property type="entry name" value="Sensor histidine kinase WalK"/>
    <property type="match status" value="1"/>
</dbReference>
<dbReference type="Gene3D" id="1.10.287.130">
    <property type="match status" value="1"/>
</dbReference>
<keyword evidence="6 14" id="KW-0597">Phosphoprotein</keyword>
<evidence type="ECO:0000256" key="2">
    <source>
        <dbReference type="ARBA" id="ARBA00004429"/>
    </source>
</evidence>
<evidence type="ECO:0000256" key="12">
    <source>
        <dbReference type="ARBA" id="ARBA00023136"/>
    </source>
</evidence>
<keyword evidence="5" id="KW-0997">Cell inner membrane</keyword>
<keyword evidence="7" id="KW-0808">Transferase</keyword>
<dbReference type="GO" id="GO:0005886">
    <property type="term" value="C:plasma membrane"/>
    <property type="evidence" value="ECO:0007669"/>
    <property type="project" value="UniProtKB-SubCell"/>
</dbReference>
<dbReference type="InterPro" id="IPR036641">
    <property type="entry name" value="HPT_dom_sf"/>
</dbReference>
<evidence type="ECO:0000256" key="1">
    <source>
        <dbReference type="ARBA" id="ARBA00000085"/>
    </source>
</evidence>
<dbReference type="STRING" id="1189619.pgond44_06235"/>
<comment type="caution">
    <text evidence="20">The sequence shown here is derived from an EMBL/GenBank/DDBJ whole genome shotgun (WGS) entry which is preliminary data.</text>
</comment>
<evidence type="ECO:0000313" key="20">
    <source>
        <dbReference type="EMBL" id="EMY81427.1"/>
    </source>
</evidence>
<dbReference type="SMART" id="SM00448">
    <property type="entry name" value="REC"/>
    <property type="match status" value="1"/>
</dbReference>
<keyword evidence="10" id="KW-0067">ATP-binding</keyword>
<feature type="modified residue" description="4-aspartylphosphate" evidence="14">
    <location>
        <position position="635"/>
    </location>
</feature>
<sequence length="832" mass="96636">MFKLKGKMLWLFALFASGLLAIGFYFYDSLNALGDKVENTLSPNKRSDNLKKIMVDLNKLNNLYLVDSDRFNSIKSDSLIANIEKNVDSVKNNINQERILKDRNLDTIPKLLRQIRDDYFELENKKEQTQEVFINELRLLVDDELSKIEAKPSDSITIIKQINSEIYEKTELSQQGEDERGFFQRLFGSSRPGNDTAIARTSSRDTLVRQSIDTVFSRNKEEKATLDILPAIKEYQRNRTQLLNSLKRQEQEIFRKNIEVNNYVENTLNEILFEEYEHYENSIKNLKTDSITYFYELGAIIFILILITIIAIFIIFKDINKSIFYQNKLKADEEKAKRDAIEKQKFLSTMSHELRTPLTSIIGYSDMLDDADENVKSIKVASNYLYQMTNEILDMAKIQAGIIDIETTPNNLSKVFDDIKRSFKELIKNQQLDPIFNLPKEDLLVKTDAHRLQQILYNLMHNALKYTEEGFIKLEVRSEDKNDKLAVSIEIEDSGIGITEQELKTVFQDYQQAGTHKNKMKGTGLGLGIVQKLVKEMGGKLDVESELHKGTSFKLNFEFEKVEDSNIEKKRKEFNLSDNALKGKRIFILDDDKLIARLYEKLFQPYHPKLSVFTDAKLGFEHLLDHHDYDLYLIDFKMPFMTGYEVLENLKKEGIVLKNTLVSTANVMLDETEKGMLDSFDAQVFKPVKREVILEKVARLLHLEGIEELYSTNLEINEEGEPFNFKDLMVYANDDEDLLKDLVETLVEENDKELSKFSLALKVKDDKVLAEVIHKLSSRFAQVNAKSIQDLKTLEVNLRENTGKADEQTLVNLHQYWKNINERMREFINKRV</sequence>
<protein>
    <recommendedName>
        <fullName evidence="3">histidine kinase</fullName>
        <ecNumber evidence="3">2.7.13.3</ecNumber>
    </recommendedName>
</protein>
<evidence type="ECO:0000256" key="7">
    <source>
        <dbReference type="ARBA" id="ARBA00022679"/>
    </source>
</evidence>
<dbReference type="InterPro" id="IPR003661">
    <property type="entry name" value="HisK_dim/P_dom"/>
</dbReference>
<dbReference type="SUPFAM" id="SSF47384">
    <property type="entry name" value="Homodimeric domain of signal transducing histidine kinase"/>
    <property type="match status" value="1"/>
</dbReference>
<dbReference type="Gene3D" id="3.30.565.10">
    <property type="entry name" value="Histidine kinase-like ATPase, C-terminal domain"/>
    <property type="match status" value="1"/>
</dbReference>
<name>N1WW53_9FLAO</name>
<feature type="domain" description="Response regulatory" evidence="18">
    <location>
        <begin position="585"/>
        <end position="701"/>
    </location>
</feature>
<dbReference type="PATRIC" id="fig|1189619.4.peg.1293"/>
<dbReference type="InterPro" id="IPR008207">
    <property type="entry name" value="Sig_transdc_His_kin_Hpt_dom"/>
</dbReference>
<keyword evidence="8 16" id="KW-0812">Transmembrane</keyword>
<evidence type="ECO:0000256" key="10">
    <source>
        <dbReference type="ARBA" id="ARBA00022840"/>
    </source>
</evidence>
<evidence type="ECO:0000256" key="14">
    <source>
        <dbReference type="PROSITE-ProRule" id="PRU00169"/>
    </source>
</evidence>